<reference evidence="8" key="1">
    <citation type="journal article" date="2015" name="PeerJ">
        <title>First genomic representation of candidate bacterial phylum KSB3 points to enhanced environmental sensing as a trigger of wastewater bulking.</title>
        <authorList>
            <person name="Sekiguchi Y."/>
            <person name="Ohashi A."/>
            <person name="Parks D.H."/>
            <person name="Yamauchi T."/>
            <person name="Tyson G.W."/>
            <person name="Hugenholtz P."/>
        </authorList>
    </citation>
    <scope>NUCLEOTIDE SEQUENCE [LARGE SCALE GENOMIC DNA]</scope>
</reference>
<evidence type="ECO:0000256" key="6">
    <source>
        <dbReference type="ARBA" id="ARBA00023136"/>
    </source>
</evidence>
<evidence type="ECO:0000256" key="2">
    <source>
        <dbReference type="ARBA" id="ARBA00005262"/>
    </source>
</evidence>
<accession>A0A081BW98</accession>
<evidence type="ECO:0000256" key="5">
    <source>
        <dbReference type="ARBA" id="ARBA00022989"/>
    </source>
</evidence>
<dbReference type="GO" id="GO:0005886">
    <property type="term" value="C:plasma membrane"/>
    <property type="evidence" value="ECO:0007669"/>
    <property type="project" value="UniProtKB-SubCell"/>
</dbReference>
<keyword evidence="3" id="KW-1003">Cell membrane</keyword>
<evidence type="ECO:0000313" key="8">
    <source>
        <dbReference type="EMBL" id="GAK56603.1"/>
    </source>
</evidence>
<dbReference type="Pfam" id="PF02417">
    <property type="entry name" value="Chromate_transp"/>
    <property type="match status" value="1"/>
</dbReference>
<dbReference type="Proteomes" id="UP000030661">
    <property type="component" value="Unassembled WGS sequence"/>
</dbReference>
<feature type="transmembrane region" description="Helical" evidence="7">
    <location>
        <begin position="6"/>
        <end position="28"/>
    </location>
</feature>
<feature type="transmembrane region" description="Helical" evidence="7">
    <location>
        <begin position="165"/>
        <end position="181"/>
    </location>
</feature>
<dbReference type="PANTHER" id="PTHR43663:SF1">
    <property type="entry name" value="CHROMATE TRANSPORTER"/>
    <property type="match status" value="1"/>
</dbReference>
<dbReference type="HOGENOM" id="CLU_018106_1_2_0"/>
<protein>
    <submittedName>
        <fullName evidence="8">Chromate transporter</fullName>
    </submittedName>
</protein>
<organism evidence="8">
    <name type="scientific">Vecturithrix granuli</name>
    <dbReference type="NCBI Taxonomy" id="1499967"/>
    <lineage>
        <taxon>Bacteria</taxon>
        <taxon>Candidatus Moduliflexota</taxon>
        <taxon>Candidatus Vecturitrichia</taxon>
        <taxon>Candidatus Vecturitrichales</taxon>
        <taxon>Candidatus Vecturitrichaceae</taxon>
        <taxon>Candidatus Vecturithrix</taxon>
    </lineage>
</organism>
<evidence type="ECO:0000256" key="4">
    <source>
        <dbReference type="ARBA" id="ARBA00022692"/>
    </source>
</evidence>
<feature type="transmembrane region" description="Helical" evidence="7">
    <location>
        <begin position="109"/>
        <end position="129"/>
    </location>
</feature>
<evidence type="ECO:0000256" key="7">
    <source>
        <dbReference type="SAM" id="Phobius"/>
    </source>
</evidence>
<proteinExistence type="inferred from homology"/>
<name>A0A081BW98_VECG1</name>
<dbReference type="EMBL" id="DF820465">
    <property type="protein sequence ID" value="GAK56603.1"/>
    <property type="molecule type" value="Genomic_DNA"/>
</dbReference>
<gene>
    <name evidence="8" type="ORF">U27_03565</name>
</gene>
<comment type="subcellular location">
    <subcellularLocation>
        <location evidence="1">Cell membrane</location>
        <topology evidence="1">Multi-pass membrane protein</topology>
    </subcellularLocation>
</comment>
<comment type="similarity">
    <text evidence="2">Belongs to the chromate ion transporter (CHR) (TC 2.A.51) family.</text>
</comment>
<evidence type="ECO:0000256" key="1">
    <source>
        <dbReference type="ARBA" id="ARBA00004651"/>
    </source>
</evidence>
<dbReference type="InterPro" id="IPR052518">
    <property type="entry name" value="CHR_Transporter"/>
</dbReference>
<feature type="transmembrane region" description="Helical" evidence="7">
    <location>
        <begin position="141"/>
        <end position="159"/>
    </location>
</feature>
<keyword evidence="5 7" id="KW-1133">Transmembrane helix</keyword>
<dbReference type="GO" id="GO:0015109">
    <property type="term" value="F:chromate transmembrane transporter activity"/>
    <property type="evidence" value="ECO:0007669"/>
    <property type="project" value="InterPro"/>
</dbReference>
<keyword evidence="6 7" id="KW-0472">Membrane</keyword>
<dbReference type="InterPro" id="IPR003370">
    <property type="entry name" value="Chromate_transpt"/>
</dbReference>
<keyword evidence="9" id="KW-1185">Reference proteome</keyword>
<dbReference type="STRING" id="1499967.U27_03565"/>
<keyword evidence="4 7" id="KW-0812">Transmembrane</keyword>
<sequence>MILLHLFAIFFKIGLFTIGGGLATLPLLQQEMLSRGWLTQAEFIDMIAISQSTPGPIGVNLATFVGFRLASYSGALVATCALSAPSVIIIVLIARFLRDYAHLPIVEGALSGLRPAAVGLISAATWFILGKSVFFSDLFPAAGWFDLKAFVLFIVLGVAYRLKKASPIAYIVIGGIAGILFF</sequence>
<feature type="transmembrane region" description="Helical" evidence="7">
    <location>
        <begin position="75"/>
        <end position="97"/>
    </location>
</feature>
<evidence type="ECO:0000256" key="3">
    <source>
        <dbReference type="ARBA" id="ARBA00022475"/>
    </source>
</evidence>
<evidence type="ECO:0000313" key="9">
    <source>
        <dbReference type="Proteomes" id="UP000030661"/>
    </source>
</evidence>
<dbReference type="AlphaFoldDB" id="A0A081BW98"/>
<dbReference type="eggNOG" id="COG2059">
    <property type="taxonomic scope" value="Bacteria"/>
</dbReference>
<dbReference type="PANTHER" id="PTHR43663">
    <property type="entry name" value="CHROMATE TRANSPORT PROTEIN-RELATED"/>
    <property type="match status" value="1"/>
</dbReference>